<reference evidence="2 3" key="1">
    <citation type="submission" date="2019-06" db="EMBL/GenBank/DDBJ databases">
        <title>Whole genome shotgun sequence of Vibrio inusitatus NBRC 102082.</title>
        <authorList>
            <person name="Hosoyama A."/>
            <person name="Uohara A."/>
            <person name="Ohji S."/>
            <person name="Ichikawa N."/>
        </authorList>
    </citation>
    <scope>NUCLEOTIDE SEQUENCE [LARGE SCALE GENOMIC DNA]</scope>
    <source>
        <strain evidence="2 3">NBRC 102082</strain>
    </source>
</reference>
<protein>
    <recommendedName>
        <fullName evidence="4">Peptidoglycan-binding protein CsiV</fullName>
    </recommendedName>
</protein>
<feature type="chain" id="PRO_5021188336" description="Peptidoglycan-binding protein CsiV" evidence="1">
    <location>
        <begin position="21"/>
        <end position="269"/>
    </location>
</feature>
<dbReference type="Proteomes" id="UP000318717">
    <property type="component" value="Unassembled WGS sequence"/>
</dbReference>
<evidence type="ECO:0000313" key="3">
    <source>
        <dbReference type="Proteomes" id="UP000318717"/>
    </source>
</evidence>
<dbReference type="OrthoDB" id="5566524at2"/>
<evidence type="ECO:0000256" key="1">
    <source>
        <dbReference type="SAM" id="SignalP"/>
    </source>
</evidence>
<organism evidence="2 3">
    <name type="scientific">Vibrio inusitatus NBRC 102082</name>
    <dbReference type="NCBI Taxonomy" id="1219070"/>
    <lineage>
        <taxon>Bacteria</taxon>
        <taxon>Pseudomonadati</taxon>
        <taxon>Pseudomonadota</taxon>
        <taxon>Gammaproteobacteria</taxon>
        <taxon>Vibrionales</taxon>
        <taxon>Vibrionaceae</taxon>
        <taxon>Vibrio</taxon>
    </lineage>
</organism>
<dbReference type="AlphaFoldDB" id="A0A4Y3HS63"/>
<name>A0A4Y3HS63_9VIBR</name>
<keyword evidence="3" id="KW-1185">Reference proteome</keyword>
<evidence type="ECO:0000313" key="2">
    <source>
        <dbReference type="EMBL" id="GEA49781.1"/>
    </source>
</evidence>
<proteinExistence type="predicted"/>
<accession>A0A4Y3HS63</accession>
<evidence type="ECO:0008006" key="4">
    <source>
        <dbReference type="Google" id="ProtNLM"/>
    </source>
</evidence>
<dbReference type="EMBL" id="BJLF01000002">
    <property type="protein sequence ID" value="GEA49781.1"/>
    <property type="molecule type" value="Genomic_DNA"/>
</dbReference>
<gene>
    <name evidence="2" type="ORF">VIN01S_05850</name>
</gene>
<keyword evidence="1" id="KW-0732">Signal</keyword>
<dbReference type="Pfam" id="PF10972">
    <property type="entry name" value="CsiV"/>
    <property type="match status" value="1"/>
</dbReference>
<comment type="caution">
    <text evidence="2">The sequence shown here is derived from an EMBL/GenBank/DDBJ whole genome shotgun (WGS) entry which is preliminary data.</text>
</comment>
<dbReference type="RefSeq" id="WP_141344123.1">
    <property type="nucleotide sequence ID" value="NZ_BJLF01000002.1"/>
</dbReference>
<feature type="signal peptide" evidence="1">
    <location>
        <begin position="1"/>
        <end position="20"/>
    </location>
</feature>
<sequence length="269" mass="31050">MKKIIPLLMMLLLIPTLAQAQQREFDIEVLIFKRSIDPEKTTESWPNELTQIDMEGVEPFNNHAYRQKKGAQMLSYDSYKLLKERDVLKKHAGFEVLLHTAWRQGDQGRASAPKFHIQAGKDYSKTFNPDGSKIGSQSSDVDLGDDIQEKTIAQPLYELDGAIQVYVQHYLFVETELDLREPSVRNVTFTEKTPEELKDSENFAVLADTETGNDNVQAGNLQEVSPEKVEEQFLKSYRMEQKRRMRSSETHYLDHPLMGMIIQVRRVED</sequence>
<dbReference type="InterPro" id="IPR021241">
    <property type="entry name" value="CsiV"/>
</dbReference>